<evidence type="ECO:0000313" key="8">
    <source>
        <dbReference type="Proteomes" id="UP001597519"/>
    </source>
</evidence>
<gene>
    <name evidence="7" type="ORF">ACFSX4_04220</name>
</gene>
<sequence length="373" mass="41587">MEITIMVKVYQMTESVFMTSMIIGVMALSAFFSGLIVTRFIHYFKLKNILVTTSILRIFTVSALYICINSENLLLIMILLMVQSFFSAWSAPAGQSIIPLLFRREQLREINTFLSTTNEVIQAVGWSLGGILLLYLESDILVIIILCLFALSAVLASLIKLNQRISKKEHKKKRFKILLTHPVVLNITVVDMLESAANTIWTSALLLSFTLYVLNADEMVWGHINALYFAGSIIGGIVLVTLLKNTEFNLFSLIIICGCVMGALTLIMTISGNTWTALAAAFFMGPIYQIRNIYQTTALQMYTDDENRTTVFSARSAILTPWNGVAVMMMGFLAEVTTITTVYILSGVIYILSSVLVYILSRNIMNVPAAENE</sequence>
<accession>A0ABW5WT28</accession>
<dbReference type="InterPro" id="IPR036259">
    <property type="entry name" value="MFS_trans_sf"/>
</dbReference>
<evidence type="ECO:0000256" key="6">
    <source>
        <dbReference type="SAM" id="Phobius"/>
    </source>
</evidence>
<evidence type="ECO:0000256" key="4">
    <source>
        <dbReference type="ARBA" id="ARBA00022989"/>
    </source>
</evidence>
<dbReference type="InterPro" id="IPR011701">
    <property type="entry name" value="MFS"/>
</dbReference>
<evidence type="ECO:0000256" key="2">
    <source>
        <dbReference type="ARBA" id="ARBA00022475"/>
    </source>
</evidence>
<dbReference type="RefSeq" id="WP_377771860.1">
    <property type="nucleotide sequence ID" value="NZ_JBHUOQ010000001.1"/>
</dbReference>
<keyword evidence="2" id="KW-1003">Cell membrane</keyword>
<protein>
    <submittedName>
        <fullName evidence="7">MFS transporter</fullName>
    </submittedName>
</protein>
<feature type="transmembrane region" description="Helical" evidence="6">
    <location>
        <begin position="250"/>
        <end position="268"/>
    </location>
</feature>
<feature type="transmembrane region" description="Helical" evidence="6">
    <location>
        <begin position="16"/>
        <end position="37"/>
    </location>
</feature>
<evidence type="ECO:0000313" key="7">
    <source>
        <dbReference type="EMBL" id="MFD2829662.1"/>
    </source>
</evidence>
<dbReference type="Pfam" id="PF07690">
    <property type="entry name" value="MFS_1"/>
    <property type="match status" value="1"/>
</dbReference>
<evidence type="ECO:0000256" key="1">
    <source>
        <dbReference type="ARBA" id="ARBA00004651"/>
    </source>
</evidence>
<feature type="transmembrane region" description="Helical" evidence="6">
    <location>
        <begin position="340"/>
        <end position="360"/>
    </location>
</feature>
<dbReference type="Proteomes" id="UP001597519">
    <property type="component" value="Unassembled WGS sequence"/>
</dbReference>
<reference evidence="8" key="1">
    <citation type="journal article" date="2019" name="Int. J. Syst. Evol. Microbiol.">
        <title>The Global Catalogue of Microorganisms (GCM) 10K type strain sequencing project: providing services to taxonomists for standard genome sequencing and annotation.</title>
        <authorList>
            <consortium name="The Broad Institute Genomics Platform"/>
            <consortium name="The Broad Institute Genome Sequencing Center for Infectious Disease"/>
            <person name="Wu L."/>
            <person name="Ma J."/>
        </authorList>
    </citation>
    <scope>NUCLEOTIDE SEQUENCE [LARGE SCALE GENOMIC DNA]</scope>
    <source>
        <strain evidence="8">KCTC 33575</strain>
    </source>
</reference>
<name>A0ABW5WT28_9STAP</name>
<keyword evidence="5 6" id="KW-0472">Membrane</keyword>
<feature type="transmembrane region" description="Helical" evidence="6">
    <location>
        <begin position="183"/>
        <end position="214"/>
    </location>
</feature>
<dbReference type="EMBL" id="JBHUOQ010000001">
    <property type="protein sequence ID" value="MFD2829662.1"/>
    <property type="molecule type" value="Genomic_DNA"/>
</dbReference>
<dbReference type="CDD" id="cd06173">
    <property type="entry name" value="MFS_MefA_like"/>
    <property type="match status" value="1"/>
</dbReference>
<organism evidence="7 8">
    <name type="scientific">Corticicoccus populi</name>
    <dbReference type="NCBI Taxonomy" id="1812821"/>
    <lineage>
        <taxon>Bacteria</taxon>
        <taxon>Bacillati</taxon>
        <taxon>Bacillota</taxon>
        <taxon>Bacilli</taxon>
        <taxon>Bacillales</taxon>
        <taxon>Staphylococcaceae</taxon>
        <taxon>Corticicoccus</taxon>
    </lineage>
</organism>
<dbReference type="SUPFAM" id="SSF103473">
    <property type="entry name" value="MFS general substrate transporter"/>
    <property type="match status" value="1"/>
</dbReference>
<comment type="caution">
    <text evidence="7">The sequence shown here is derived from an EMBL/GenBank/DDBJ whole genome shotgun (WGS) entry which is preliminary data.</text>
</comment>
<feature type="transmembrane region" description="Helical" evidence="6">
    <location>
        <begin position="274"/>
        <end position="291"/>
    </location>
</feature>
<comment type="subcellular location">
    <subcellularLocation>
        <location evidence="1">Cell membrane</location>
        <topology evidence="1">Multi-pass membrane protein</topology>
    </subcellularLocation>
</comment>
<keyword evidence="4 6" id="KW-1133">Transmembrane helix</keyword>
<dbReference type="PANTHER" id="PTHR23513:SF19">
    <property type="entry name" value="MAJOR FACILITATOR SUPERFAMILY (MFS) PROFILE DOMAIN-CONTAINING PROTEIN"/>
    <property type="match status" value="1"/>
</dbReference>
<evidence type="ECO:0000256" key="5">
    <source>
        <dbReference type="ARBA" id="ARBA00023136"/>
    </source>
</evidence>
<dbReference type="Gene3D" id="1.20.1250.20">
    <property type="entry name" value="MFS general substrate transporter like domains"/>
    <property type="match status" value="1"/>
</dbReference>
<feature type="transmembrane region" description="Helical" evidence="6">
    <location>
        <begin position="140"/>
        <end position="162"/>
    </location>
</feature>
<evidence type="ECO:0000256" key="3">
    <source>
        <dbReference type="ARBA" id="ARBA00022692"/>
    </source>
</evidence>
<dbReference type="PANTHER" id="PTHR23513">
    <property type="entry name" value="INTEGRAL MEMBRANE EFFLUX PROTEIN-RELATED"/>
    <property type="match status" value="1"/>
</dbReference>
<keyword evidence="8" id="KW-1185">Reference proteome</keyword>
<proteinExistence type="predicted"/>
<feature type="transmembrane region" description="Helical" evidence="6">
    <location>
        <begin position="220"/>
        <end position="243"/>
    </location>
</feature>
<keyword evidence="3 6" id="KW-0812">Transmembrane</keyword>
<feature type="transmembrane region" description="Helical" evidence="6">
    <location>
        <begin position="312"/>
        <end position="334"/>
    </location>
</feature>